<proteinExistence type="predicted"/>
<dbReference type="OrthoDB" id="9758957at2"/>
<feature type="domain" description="Ice-binding protein C-terminal" evidence="2">
    <location>
        <begin position="320"/>
        <end position="342"/>
    </location>
</feature>
<keyword evidence="1" id="KW-0732">Signal</keyword>
<dbReference type="RefSeq" id="WP_012805596.1">
    <property type="nucleotide sequence ID" value="NC_013173.1"/>
</dbReference>
<accession>C7LVN3</accession>
<evidence type="ECO:0000256" key="1">
    <source>
        <dbReference type="SAM" id="SignalP"/>
    </source>
</evidence>
<feature type="signal peptide" evidence="1">
    <location>
        <begin position="1"/>
        <end position="24"/>
    </location>
</feature>
<dbReference type="Pfam" id="PF07589">
    <property type="entry name" value="PEP-CTERM"/>
    <property type="match status" value="1"/>
</dbReference>
<name>C7LVN3_DESBD</name>
<gene>
    <name evidence="3" type="ordered locus">Dbac_0385</name>
</gene>
<protein>
    <recommendedName>
        <fullName evidence="2">Ice-binding protein C-terminal domain-containing protein</fullName>
    </recommendedName>
</protein>
<dbReference type="Proteomes" id="UP000002216">
    <property type="component" value="Chromosome"/>
</dbReference>
<evidence type="ECO:0000313" key="3">
    <source>
        <dbReference type="EMBL" id="ACU88512.1"/>
    </source>
</evidence>
<dbReference type="InterPro" id="IPR013424">
    <property type="entry name" value="Ice-binding_C"/>
</dbReference>
<dbReference type="STRING" id="525897.Dbac_0385"/>
<dbReference type="eggNOG" id="ENOG50338UM">
    <property type="taxonomic scope" value="Bacteria"/>
</dbReference>
<keyword evidence="4" id="KW-1185">Reference proteome</keyword>
<dbReference type="NCBIfam" id="TIGR02595">
    <property type="entry name" value="PEP_CTERM"/>
    <property type="match status" value="1"/>
</dbReference>
<dbReference type="KEGG" id="dba:Dbac_0385"/>
<feature type="chain" id="PRO_5002978853" description="Ice-binding protein C-terminal domain-containing protein" evidence="1">
    <location>
        <begin position="25"/>
        <end position="343"/>
    </location>
</feature>
<dbReference type="HOGENOM" id="CLU_833700_0_0_7"/>
<dbReference type="EMBL" id="CP001629">
    <property type="protein sequence ID" value="ACU88512.1"/>
    <property type="molecule type" value="Genomic_DNA"/>
</dbReference>
<dbReference type="AlphaFoldDB" id="C7LVN3"/>
<evidence type="ECO:0000259" key="2">
    <source>
        <dbReference type="Pfam" id="PF07589"/>
    </source>
</evidence>
<organism evidence="3 4">
    <name type="scientific">Desulfomicrobium baculatum (strain DSM 4028 / VKM B-1378 / X)</name>
    <name type="common">Desulfovibrio baculatus</name>
    <dbReference type="NCBI Taxonomy" id="525897"/>
    <lineage>
        <taxon>Bacteria</taxon>
        <taxon>Pseudomonadati</taxon>
        <taxon>Thermodesulfobacteriota</taxon>
        <taxon>Desulfovibrionia</taxon>
        <taxon>Desulfovibrionales</taxon>
        <taxon>Desulfomicrobiaceae</taxon>
        <taxon>Desulfomicrobium</taxon>
    </lineage>
</organism>
<evidence type="ECO:0000313" key="4">
    <source>
        <dbReference type="Proteomes" id="UP000002216"/>
    </source>
</evidence>
<sequence>MKKKLISVGLALLASAGIAMNAHAGSFLRAAYQDAALAIDGWGSSSLASGFLQTGNLAGSSVLAAWLYSADVWGGGVAGDVTLEETFLPNDDGILLSRPASNPVNVRLYDVTSIVKSKIESGQTDFSITEQGDSDGEVLVVAYKNPSTLGGTAIILDGGLAQGGDTTRLDFAAPYTEGDAFLSLAISYSYGDSQNTRVTVKTSSNEDGRLLTSAAGGNDDGSFEAANGALITAGGVGDSPLNPPNPDQIGAAYDDELYNLALGNDVSADPFLRNGDTWLELLTNNPSGDDNVFATFFTSTFRISNVNDDDIIDPDDPNVVPEPSTVLLLATGALGLAYLRRKK</sequence>
<reference evidence="3 4" key="1">
    <citation type="journal article" date="2009" name="Stand. Genomic Sci.">
        <title>Complete genome sequence of Desulfomicrobium baculatum type strain (X).</title>
        <authorList>
            <person name="Copeland A."/>
            <person name="Spring S."/>
            <person name="Goker M."/>
            <person name="Schneider S."/>
            <person name="Lapidus A."/>
            <person name="Del Rio T.G."/>
            <person name="Tice H."/>
            <person name="Cheng J.F."/>
            <person name="Chen F."/>
            <person name="Nolan M."/>
            <person name="Bruce D."/>
            <person name="Goodwin L."/>
            <person name="Pitluck S."/>
            <person name="Ivanova N."/>
            <person name="Mavrommatis K."/>
            <person name="Ovchinnikova G."/>
            <person name="Pati A."/>
            <person name="Chen A."/>
            <person name="Palaniappan K."/>
            <person name="Land M."/>
            <person name="Hauser L."/>
            <person name="Chang Y.J."/>
            <person name="Jeffries C.C."/>
            <person name="Meincke L."/>
            <person name="Sims D."/>
            <person name="Brettin T."/>
            <person name="Detter J.C."/>
            <person name="Han C."/>
            <person name="Chain P."/>
            <person name="Bristow J."/>
            <person name="Eisen J.A."/>
            <person name="Markowitz V."/>
            <person name="Hugenholtz P."/>
            <person name="Kyrpides N.C."/>
            <person name="Klenk H.P."/>
            <person name="Lucas S."/>
        </authorList>
    </citation>
    <scope>NUCLEOTIDE SEQUENCE [LARGE SCALE GENOMIC DNA]</scope>
    <source>
        <strain evidence="4">DSM 4028 / VKM B-1378 / X</strain>
    </source>
</reference>